<dbReference type="Proteomes" id="UP001381693">
    <property type="component" value="Unassembled WGS sequence"/>
</dbReference>
<dbReference type="AlphaFoldDB" id="A0AAN8WFX2"/>
<evidence type="ECO:0000313" key="2">
    <source>
        <dbReference type="Proteomes" id="UP001381693"/>
    </source>
</evidence>
<organism evidence="1 2">
    <name type="scientific">Halocaridina rubra</name>
    <name type="common">Hawaiian red shrimp</name>
    <dbReference type="NCBI Taxonomy" id="373956"/>
    <lineage>
        <taxon>Eukaryota</taxon>
        <taxon>Metazoa</taxon>
        <taxon>Ecdysozoa</taxon>
        <taxon>Arthropoda</taxon>
        <taxon>Crustacea</taxon>
        <taxon>Multicrustacea</taxon>
        <taxon>Malacostraca</taxon>
        <taxon>Eumalacostraca</taxon>
        <taxon>Eucarida</taxon>
        <taxon>Decapoda</taxon>
        <taxon>Pleocyemata</taxon>
        <taxon>Caridea</taxon>
        <taxon>Atyoidea</taxon>
        <taxon>Atyidae</taxon>
        <taxon>Halocaridina</taxon>
    </lineage>
</organism>
<sequence>MAEFKQKLHSLLEEIIKEGFSSPLGLSHSIDMNDAQGNIEETSPLSKTDNIVLITPVKTTQGFSLHLYTHVFFLNNQKISAKSLGAWFDGHFSSEDKFEDGSVAYDGLEIRLLMTLASALNFTVAIAKPKDGEKWGFKLANGSWNGKEKREAAFIPFRALYSRIPVYY</sequence>
<dbReference type="EMBL" id="JAXCGZ010022810">
    <property type="protein sequence ID" value="KAK7023517.1"/>
    <property type="molecule type" value="Genomic_DNA"/>
</dbReference>
<gene>
    <name evidence="1" type="ORF">SK128_009433</name>
</gene>
<keyword evidence="2" id="KW-1185">Reference proteome</keyword>
<dbReference type="Gene3D" id="3.40.190.10">
    <property type="entry name" value="Periplasmic binding protein-like II"/>
    <property type="match status" value="1"/>
</dbReference>
<comment type="caution">
    <text evidence="1">The sequence shown here is derived from an EMBL/GenBank/DDBJ whole genome shotgun (WGS) entry which is preliminary data.</text>
</comment>
<name>A0AAN8WFX2_HALRR</name>
<reference evidence="1 2" key="1">
    <citation type="submission" date="2023-11" db="EMBL/GenBank/DDBJ databases">
        <title>Halocaridina rubra genome assembly.</title>
        <authorList>
            <person name="Smith C."/>
        </authorList>
    </citation>
    <scope>NUCLEOTIDE SEQUENCE [LARGE SCALE GENOMIC DNA]</scope>
    <source>
        <strain evidence="1">EP-1</strain>
        <tissue evidence="1">Whole</tissue>
    </source>
</reference>
<protein>
    <submittedName>
        <fullName evidence="1">Uncharacterized protein</fullName>
    </submittedName>
</protein>
<proteinExistence type="predicted"/>
<evidence type="ECO:0000313" key="1">
    <source>
        <dbReference type="EMBL" id="KAK7023517.1"/>
    </source>
</evidence>
<accession>A0AAN8WFX2</accession>